<dbReference type="Proteomes" id="UP000824200">
    <property type="component" value="Unassembled WGS sequence"/>
</dbReference>
<sequence length="155" mass="17816">MNYELVMLRGIPYCKKTAQRLQKQCMSTALRSFSSSQAKGGTLGQMTEVAELARMRDDFLYFLSCVKSALTALPDSFRALLVEIYIKNISKEHICQTYGVSMSTLYRKLARARQCFKGKLEFLGCDEQWFENTYGDTDWVRKLLDKQHNGSRIAL</sequence>
<proteinExistence type="predicted"/>
<evidence type="ECO:0000313" key="1">
    <source>
        <dbReference type="EMBL" id="HIR65459.1"/>
    </source>
</evidence>
<dbReference type="InterPro" id="IPR036388">
    <property type="entry name" value="WH-like_DNA-bd_sf"/>
</dbReference>
<accession>A0A9D1E3J1</accession>
<comment type="caution">
    <text evidence="1">The sequence shown here is derived from an EMBL/GenBank/DDBJ whole genome shotgun (WGS) entry which is preliminary data.</text>
</comment>
<dbReference type="SUPFAM" id="SSF88659">
    <property type="entry name" value="Sigma3 and sigma4 domains of RNA polymerase sigma factors"/>
    <property type="match status" value="1"/>
</dbReference>
<gene>
    <name evidence="1" type="ORF">IAC95_01010</name>
</gene>
<reference evidence="1" key="1">
    <citation type="submission" date="2020-10" db="EMBL/GenBank/DDBJ databases">
        <authorList>
            <person name="Gilroy R."/>
        </authorList>
    </citation>
    <scope>NUCLEOTIDE SEQUENCE</scope>
    <source>
        <strain evidence="1">CHK121-14286</strain>
    </source>
</reference>
<organism evidence="1 2">
    <name type="scientific">Candidatus Fimimonas gallinarum</name>
    <dbReference type="NCBI Taxonomy" id="2840821"/>
    <lineage>
        <taxon>Bacteria</taxon>
        <taxon>Pseudomonadati</taxon>
        <taxon>Myxococcota</taxon>
        <taxon>Myxococcia</taxon>
        <taxon>Myxococcales</taxon>
        <taxon>Cystobacterineae</taxon>
        <taxon>Myxococcaceae</taxon>
        <taxon>Myxococcaceae incertae sedis</taxon>
        <taxon>Candidatus Fimimonas</taxon>
    </lineage>
</organism>
<dbReference type="EMBL" id="DVHL01000010">
    <property type="protein sequence ID" value="HIR65459.1"/>
    <property type="molecule type" value="Genomic_DNA"/>
</dbReference>
<name>A0A9D1E3J1_9BACT</name>
<dbReference type="AlphaFoldDB" id="A0A9D1E3J1"/>
<evidence type="ECO:0000313" key="2">
    <source>
        <dbReference type="Proteomes" id="UP000824200"/>
    </source>
</evidence>
<dbReference type="Gene3D" id="1.10.10.10">
    <property type="entry name" value="Winged helix-like DNA-binding domain superfamily/Winged helix DNA-binding domain"/>
    <property type="match status" value="1"/>
</dbReference>
<dbReference type="InterPro" id="IPR013324">
    <property type="entry name" value="RNA_pol_sigma_r3/r4-like"/>
</dbReference>
<protein>
    <recommendedName>
        <fullName evidence="3">RNA polymerase sigma factor 70 region 4 type 2 domain-containing protein</fullName>
    </recommendedName>
</protein>
<reference evidence="1" key="2">
    <citation type="journal article" date="2021" name="PeerJ">
        <title>Extensive microbial diversity within the chicken gut microbiome revealed by metagenomics and culture.</title>
        <authorList>
            <person name="Gilroy R."/>
            <person name="Ravi A."/>
            <person name="Getino M."/>
            <person name="Pursley I."/>
            <person name="Horton D.L."/>
            <person name="Alikhan N.F."/>
            <person name="Baker D."/>
            <person name="Gharbi K."/>
            <person name="Hall N."/>
            <person name="Watson M."/>
            <person name="Adriaenssens E.M."/>
            <person name="Foster-Nyarko E."/>
            <person name="Jarju S."/>
            <person name="Secka A."/>
            <person name="Antonio M."/>
            <person name="Oren A."/>
            <person name="Chaudhuri R.R."/>
            <person name="La Ragione R."/>
            <person name="Hildebrand F."/>
            <person name="Pallen M.J."/>
        </authorList>
    </citation>
    <scope>NUCLEOTIDE SEQUENCE</scope>
    <source>
        <strain evidence="1">CHK121-14286</strain>
    </source>
</reference>
<evidence type="ECO:0008006" key="3">
    <source>
        <dbReference type="Google" id="ProtNLM"/>
    </source>
</evidence>